<organism evidence="2 3">
    <name type="scientific">Laetiporus sulphureus 93-53</name>
    <dbReference type="NCBI Taxonomy" id="1314785"/>
    <lineage>
        <taxon>Eukaryota</taxon>
        <taxon>Fungi</taxon>
        <taxon>Dikarya</taxon>
        <taxon>Basidiomycota</taxon>
        <taxon>Agaricomycotina</taxon>
        <taxon>Agaricomycetes</taxon>
        <taxon>Polyporales</taxon>
        <taxon>Laetiporus</taxon>
    </lineage>
</organism>
<dbReference type="InterPro" id="IPR003495">
    <property type="entry name" value="CobW/HypB/UreG_nucleotide-bd"/>
</dbReference>
<dbReference type="Proteomes" id="UP000076871">
    <property type="component" value="Unassembled WGS sequence"/>
</dbReference>
<gene>
    <name evidence="2" type="ORF">LAESUDRAFT_770925</name>
</gene>
<dbReference type="GeneID" id="63830818"/>
<dbReference type="InterPro" id="IPR051316">
    <property type="entry name" value="Zinc-reg_GTPase_activator"/>
</dbReference>
<name>A0A165EVA6_9APHY</name>
<dbReference type="PANTHER" id="PTHR13748:SF62">
    <property type="entry name" value="COBW DOMAIN-CONTAINING PROTEIN"/>
    <property type="match status" value="1"/>
</dbReference>
<dbReference type="Pfam" id="PF02492">
    <property type="entry name" value="cobW"/>
    <property type="match status" value="1"/>
</dbReference>
<dbReference type="InParanoid" id="A0A165EVA6"/>
<dbReference type="STRING" id="1314785.A0A165EVA6"/>
<keyword evidence="3" id="KW-1185">Reference proteome</keyword>
<dbReference type="InterPro" id="IPR027417">
    <property type="entry name" value="P-loop_NTPase"/>
</dbReference>
<feature type="domain" description="CobW/HypB/UreG nucleotide-binding" evidence="1">
    <location>
        <begin position="14"/>
        <end position="186"/>
    </location>
</feature>
<dbReference type="PANTHER" id="PTHR13748">
    <property type="entry name" value="COBW-RELATED"/>
    <property type="match status" value="1"/>
</dbReference>
<dbReference type="Gene3D" id="3.40.50.300">
    <property type="entry name" value="P-loop containing nucleotide triphosphate hydrolases"/>
    <property type="match status" value="1"/>
</dbReference>
<dbReference type="EMBL" id="KV427617">
    <property type="protein sequence ID" value="KZT07835.1"/>
    <property type="molecule type" value="Genomic_DNA"/>
</dbReference>
<proteinExistence type="predicted"/>
<reference evidence="2 3" key="1">
    <citation type="journal article" date="2016" name="Mol. Biol. Evol.">
        <title>Comparative Genomics of Early-Diverging Mushroom-Forming Fungi Provides Insights into the Origins of Lignocellulose Decay Capabilities.</title>
        <authorList>
            <person name="Nagy L.G."/>
            <person name="Riley R."/>
            <person name="Tritt A."/>
            <person name="Adam C."/>
            <person name="Daum C."/>
            <person name="Floudas D."/>
            <person name="Sun H."/>
            <person name="Yadav J.S."/>
            <person name="Pangilinan J."/>
            <person name="Larsson K.H."/>
            <person name="Matsuura K."/>
            <person name="Barry K."/>
            <person name="Labutti K."/>
            <person name="Kuo R."/>
            <person name="Ohm R.A."/>
            <person name="Bhattacharya S.S."/>
            <person name="Shirouzu T."/>
            <person name="Yoshinaga Y."/>
            <person name="Martin F.M."/>
            <person name="Grigoriev I.V."/>
            <person name="Hibbett D.S."/>
        </authorList>
    </citation>
    <scope>NUCLEOTIDE SEQUENCE [LARGE SCALE GENOMIC DNA]</scope>
    <source>
        <strain evidence="2 3">93-53</strain>
    </source>
</reference>
<dbReference type="AlphaFoldDB" id="A0A165EVA6"/>
<dbReference type="GO" id="GO:0005737">
    <property type="term" value="C:cytoplasm"/>
    <property type="evidence" value="ECO:0007669"/>
    <property type="project" value="TreeGrafter"/>
</dbReference>
<dbReference type="SUPFAM" id="SSF52540">
    <property type="entry name" value="P-loop containing nucleoside triphosphate hydrolases"/>
    <property type="match status" value="1"/>
</dbReference>
<accession>A0A165EVA6</accession>
<dbReference type="OrthoDB" id="272672at2759"/>
<dbReference type="RefSeq" id="XP_040765575.1">
    <property type="nucleotide sequence ID" value="XM_040913790.1"/>
</dbReference>
<protein>
    <submittedName>
        <fullName evidence="2">CobW-domain-containing protein</fullName>
    </submittedName>
</protein>
<evidence type="ECO:0000313" key="3">
    <source>
        <dbReference type="Proteomes" id="UP000076871"/>
    </source>
</evidence>
<evidence type="ECO:0000313" key="2">
    <source>
        <dbReference type="EMBL" id="KZT07835.1"/>
    </source>
</evidence>
<evidence type="ECO:0000259" key="1">
    <source>
        <dbReference type="Pfam" id="PF02492"/>
    </source>
</evidence>
<sequence length="331" mass="36426">MTIPPASLPSPILITVFTGFLGTGKTSIILSLLPQLPPDYCIVLLKNEFGVVEVDSQLVKQSSLVAVSEILNGCMCCILVGQMKTALLEILKKYRSDRIIIECSSVTSFPAMLTFQICELECEMGGKLKLDVIVTVIDVKNFVGYEDSSPTTQMQASYTDIILINKSEHISERTLDILVDHLNTLNDLTLKGVNPRLIFGLDSKLFLRSANMESVEVPHHEEVKTVTVYAGSGNVHTHVHSTGCGCMGDHEEMHPTSEPVDKAWLEEALSSLSKEMVWWVNGFVRLSQGPWIVNWAFGWYDVLETGTGGLKDGDGLLVTVIGEHGDMRWAA</sequence>